<organism evidence="3">
    <name type="scientific">Streptomyces haneummycinicus</name>
    <dbReference type="NCBI Taxonomy" id="3074435"/>
    <lineage>
        <taxon>Bacteria</taxon>
        <taxon>Bacillati</taxon>
        <taxon>Actinomycetota</taxon>
        <taxon>Actinomycetes</taxon>
        <taxon>Kitasatosporales</taxon>
        <taxon>Streptomycetaceae</taxon>
        <taxon>Streptomyces</taxon>
    </lineage>
</organism>
<feature type="transmembrane region" description="Helical" evidence="2">
    <location>
        <begin position="147"/>
        <end position="169"/>
    </location>
</feature>
<feature type="compositionally biased region" description="Low complexity" evidence="1">
    <location>
        <begin position="548"/>
        <end position="561"/>
    </location>
</feature>
<dbReference type="AlphaFoldDB" id="A0AAT9HQT8"/>
<feature type="region of interest" description="Disordered" evidence="1">
    <location>
        <begin position="429"/>
        <end position="486"/>
    </location>
</feature>
<reference evidence="3" key="2">
    <citation type="submission" date="2024-07" db="EMBL/GenBank/DDBJ databases">
        <title>Streptomyces haneummycinica sp. nov., a new antibiotic-producing actinobacterium isolated from marine sediment.</title>
        <authorList>
            <person name="Uemura M."/>
            <person name="Hamada M."/>
            <person name="Hirano S."/>
            <person name="Kobayashi K."/>
            <person name="Ohshiro T."/>
            <person name="Kobayashi T."/>
            <person name="Terahara T."/>
        </authorList>
    </citation>
    <scope>NUCLEOTIDE SEQUENCE</scope>
    <source>
        <strain evidence="3">KM77-8</strain>
    </source>
</reference>
<feature type="region of interest" description="Disordered" evidence="1">
    <location>
        <begin position="56"/>
        <end position="104"/>
    </location>
</feature>
<evidence type="ECO:0000256" key="2">
    <source>
        <dbReference type="SAM" id="Phobius"/>
    </source>
</evidence>
<reference evidence="3" key="1">
    <citation type="submission" date="2024-06" db="EMBL/GenBank/DDBJ databases">
        <authorList>
            <consortium name="consrtm"/>
            <person name="Uemura M."/>
            <person name="Terahara T."/>
        </authorList>
    </citation>
    <scope>NUCLEOTIDE SEQUENCE</scope>
    <source>
        <strain evidence="3">KM77-8</strain>
    </source>
</reference>
<keyword evidence="2" id="KW-1133">Transmembrane helix</keyword>
<feature type="compositionally biased region" description="Pro residues" evidence="1">
    <location>
        <begin position="322"/>
        <end position="339"/>
    </location>
</feature>
<feature type="compositionally biased region" description="Low complexity" evidence="1">
    <location>
        <begin position="89"/>
        <end position="104"/>
    </location>
</feature>
<name>A0AAT9HQT8_9ACTN</name>
<feature type="compositionally biased region" description="Low complexity" evidence="1">
    <location>
        <begin position="72"/>
        <end position="81"/>
    </location>
</feature>
<dbReference type="EMBL" id="AP035768">
    <property type="protein sequence ID" value="BFO19663.1"/>
    <property type="molecule type" value="Genomic_DNA"/>
</dbReference>
<feature type="region of interest" description="Disordered" evidence="1">
    <location>
        <begin position="537"/>
        <end position="580"/>
    </location>
</feature>
<evidence type="ECO:0000256" key="1">
    <source>
        <dbReference type="SAM" id="MobiDB-lite"/>
    </source>
</evidence>
<sequence length="580" mass="62540">MARAELLTGMRSTGLDVREVDGPADFASGFTVQVYPHVRILPSHSLRIVFASGDPAAPASTHADPTAPPTATPTVPCASGTRRTRPRAAGRPVTADGSSSRSSSAICAGSLPIAPPASGRASKHPTATVRRVSTNRTRSLADAIKAFGPYAAVLAALVTGLILGVQARISRRAQLRERKQELLASAYEVSIQYAEMAYAVRRRRADAAAEERVRLSEQLREIQARLTWHEAWVRFEAPEVGAAYDELVARTRTVAGRSMKDAWLSPPVADDTAMVIPTSVVDLRALADVRERYMAAVEAHLRPRGRARRLLSRVPRPRRAMPLPPASAPRPLGRPPVFPAAPRAGRRETKCTYAPVPSPSPSPDLHLRQPLPPEAVDRTRTCIPSRPRPQHKEARHDRDPLRRLRHPPRRLRRRATAVVRALAHASLYAAASPSAATRSRTSRWGPLSPPAANGSVIMARPFPKVGPAGQPRQCRPADLLRPPAGDVEQQSVQRPADEFGVAPSRPQAKVVVVGAVDPAAQQLLIVAVHVSSLAAATDNEGLSRRPWASPRSAGVSRASVRASHRPSRPSPPLAPRHTPT</sequence>
<feature type="compositionally biased region" description="Low complexity" evidence="1">
    <location>
        <begin position="56"/>
        <end position="65"/>
    </location>
</feature>
<gene>
    <name evidence="3" type="ORF">SHKM778_60510</name>
</gene>
<feature type="region of interest" description="Disordered" evidence="1">
    <location>
        <begin position="314"/>
        <end position="408"/>
    </location>
</feature>
<protein>
    <submittedName>
        <fullName evidence="3">Uncharacterized protein</fullName>
    </submittedName>
</protein>
<evidence type="ECO:0000313" key="3">
    <source>
        <dbReference type="EMBL" id="BFO19663.1"/>
    </source>
</evidence>
<accession>A0AAT9HQT8</accession>
<proteinExistence type="predicted"/>
<keyword evidence="2" id="KW-0812">Transmembrane</keyword>
<feature type="compositionally biased region" description="Basic and acidic residues" evidence="1">
    <location>
        <begin position="390"/>
        <end position="402"/>
    </location>
</feature>
<keyword evidence="2" id="KW-0472">Membrane</keyword>
<feature type="compositionally biased region" description="Low complexity" evidence="1">
    <location>
        <begin position="429"/>
        <end position="443"/>
    </location>
</feature>